<reference evidence="2 3" key="1">
    <citation type="submission" date="2023-07" db="EMBL/GenBank/DDBJ databases">
        <title>Sorghum-associated microbial communities from plants grown in Nebraska, USA.</title>
        <authorList>
            <person name="Schachtman D."/>
        </authorList>
    </citation>
    <scope>NUCLEOTIDE SEQUENCE [LARGE SCALE GENOMIC DNA]</scope>
    <source>
        <strain evidence="2 3">BE211</strain>
    </source>
</reference>
<dbReference type="EMBL" id="JAVDWA010000013">
    <property type="protein sequence ID" value="MDR7074920.1"/>
    <property type="molecule type" value="Genomic_DNA"/>
</dbReference>
<dbReference type="InterPro" id="IPR010296">
    <property type="entry name" value="DUF899_thioredox"/>
</dbReference>
<sequence>MVVKEVIEEIELLEKEILESKAKLTKLKRSLPEEEVENYTFLTAEGEQVSLLDLFGDQDELIIVHNMGQSCSYCTMWADGFNGVYHHIIRKAPFYLSSPDEPKVQKEFAQSRSWRFPMISTKENTFKKDLGFEKDGYYYPGVSTFRKDQNGTIYHVAKSDFGPGDDFCLVWPMLDLLPSGSKNYQPVKDLY</sequence>
<organism evidence="2 3">
    <name type="scientific">Fictibacillus barbaricus</name>
    <dbReference type="NCBI Taxonomy" id="182136"/>
    <lineage>
        <taxon>Bacteria</taxon>
        <taxon>Bacillati</taxon>
        <taxon>Bacillota</taxon>
        <taxon>Bacilli</taxon>
        <taxon>Bacillales</taxon>
        <taxon>Fictibacillaceae</taxon>
        <taxon>Fictibacillus</taxon>
    </lineage>
</organism>
<feature type="coiled-coil region" evidence="1">
    <location>
        <begin position="3"/>
        <end position="30"/>
    </location>
</feature>
<dbReference type="InterPro" id="IPR036249">
    <property type="entry name" value="Thioredoxin-like_sf"/>
</dbReference>
<dbReference type="RefSeq" id="WP_310262689.1">
    <property type="nucleotide sequence ID" value="NZ_JAVDWA010000013.1"/>
</dbReference>
<comment type="caution">
    <text evidence="2">The sequence shown here is derived from an EMBL/GenBank/DDBJ whole genome shotgun (WGS) entry which is preliminary data.</text>
</comment>
<evidence type="ECO:0000313" key="2">
    <source>
        <dbReference type="EMBL" id="MDR7074920.1"/>
    </source>
</evidence>
<evidence type="ECO:0000256" key="1">
    <source>
        <dbReference type="SAM" id="Coils"/>
    </source>
</evidence>
<dbReference type="SUPFAM" id="SSF52833">
    <property type="entry name" value="Thioredoxin-like"/>
    <property type="match status" value="1"/>
</dbReference>
<evidence type="ECO:0000313" key="3">
    <source>
        <dbReference type="Proteomes" id="UP001258181"/>
    </source>
</evidence>
<gene>
    <name evidence="2" type="ORF">J2X07_003935</name>
</gene>
<dbReference type="Gene3D" id="3.40.30.10">
    <property type="entry name" value="Glutaredoxin"/>
    <property type="match status" value="1"/>
</dbReference>
<keyword evidence="1" id="KW-0175">Coiled coil</keyword>
<dbReference type="Pfam" id="PF05988">
    <property type="entry name" value="DUF899"/>
    <property type="match status" value="1"/>
</dbReference>
<keyword evidence="3" id="KW-1185">Reference proteome</keyword>
<protein>
    <submittedName>
        <fullName evidence="2">Dithiol-disulfide oxidoreductase (DUF899 family)</fullName>
    </submittedName>
</protein>
<accession>A0ABU1U607</accession>
<proteinExistence type="predicted"/>
<name>A0ABU1U607_9BACL</name>
<dbReference type="Proteomes" id="UP001258181">
    <property type="component" value="Unassembled WGS sequence"/>
</dbReference>